<evidence type="ECO:0000256" key="2">
    <source>
        <dbReference type="ARBA" id="ARBA00022491"/>
    </source>
</evidence>
<dbReference type="SMART" id="SM01401">
    <property type="entry name" value="Sds3"/>
    <property type="match status" value="1"/>
</dbReference>
<dbReference type="OrthoDB" id="20886at2759"/>
<reference evidence="7 8" key="1">
    <citation type="submission" date="2018-05" db="EMBL/GenBank/DDBJ databases">
        <title>Draft genome sequence of Scytalidium lignicola DSM 105466, a ubiquitous saprotrophic fungus.</title>
        <authorList>
            <person name="Buettner E."/>
            <person name="Gebauer A.M."/>
            <person name="Hofrichter M."/>
            <person name="Liers C."/>
            <person name="Kellner H."/>
        </authorList>
    </citation>
    <scope>NUCLEOTIDE SEQUENCE [LARGE SCALE GENOMIC DNA]</scope>
    <source>
        <strain evidence="7 8">DSM 105466</strain>
    </source>
</reference>
<evidence type="ECO:0000256" key="3">
    <source>
        <dbReference type="ARBA" id="ARBA00023015"/>
    </source>
</evidence>
<evidence type="ECO:0000256" key="5">
    <source>
        <dbReference type="ARBA" id="ARBA00023242"/>
    </source>
</evidence>
<keyword evidence="3" id="KW-0805">Transcription regulation</keyword>
<comment type="caution">
    <text evidence="7">The sequence shown here is derived from an EMBL/GenBank/DDBJ whole genome shotgun (WGS) entry which is preliminary data.</text>
</comment>
<feature type="compositionally biased region" description="Basic residues" evidence="6">
    <location>
        <begin position="262"/>
        <end position="272"/>
    </location>
</feature>
<feature type="compositionally biased region" description="Acidic residues" evidence="6">
    <location>
        <begin position="305"/>
        <end position="317"/>
    </location>
</feature>
<feature type="compositionally biased region" description="Basic and acidic residues" evidence="6">
    <location>
        <begin position="156"/>
        <end position="168"/>
    </location>
</feature>
<feature type="compositionally biased region" description="Acidic residues" evidence="6">
    <location>
        <begin position="242"/>
        <end position="254"/>
    </location>
</feature>
<feature type="compositionally biased region" description="Acidic residues" evidence="6">
    <location>
        <begin position="20"/>
        <end position="30"/>
    </location>
</feature>
<comment type="subcellular location">
    <subcellularLocation>
        <location evidence="1">Nucleus</location>
    </subcellularLocation>
</comment>
<gene>
    <name evidence="7" type="ORF">B7463_g1978</name>
</gene>
<feature type="compositionally biased region" description="Acidic residues" evidence="6">
    <location>
        <begin position="203"/>
        <end position="216"/>
    </location>
</feature>
<proteinExistence type="predicted"/>
<organism evidence="7 8">
    <name type="scientific">Scytalidium lignicola</name>
    <name type="common">Hyphomycete</name>
    <dbReference type="NCBI Taxonomy" id="5539"/>
    <lineage>
        <taxon>Eukaryota</taxon>
        <taxon>Fungi</taxon>
        <taxon>Dikarya</taxon>
        <taxon>Ascomycota</taxon>
        <taxon>Pezizomycotina</taxon>
        <taxon>Leotiomycetes</taxon>
        <taxon>Leotiomycetes incertae sedis</taxon>
        <taxon>Scytalidium</taxon>
    </lineage>
</organism>
<feature type="non-terminal residue" evidence="7">
    <location>
        <position position="701"/>
    </location>
</feature>
<dbReference type="GO" id="GO:0010468">
    <property type="term" value="P:regulation of gene expression"/>
    <property type="evidence" value="ECO:0007669"/>
    <property type="project" value="UniProtKB-ARBA"/>
</dbReference>
<feature type="compositionally biased region" description="Basic and acidic residues" evidence="6">
    <location>
        <begin position="231"/>
        <end position="241"/>
    </location>
</feature>
<dbReference type="GO" id="GO:0005654">
    <property type="term" value="C:nucleoplasm"/>
    <property type="evidence" value="ECO:0007669"/>
    <property type="project" value="UniProtKB-ARBA"/>
</dbReference>
<feature type="compositionally biased region" description="Basic and acidic residues" evidence="6">
    <location>
        <begin position="318"/>
        <end position="332"/>
    </location>
</feature>
<accession>A0A3E2HMS4</accession>
<protein>
    <submittedName>
        <fullName evidence="7">Histone deacetylase</fullName>
        <ecNumber evidence="7">3.5.1.98</ecNumber>
    </submittedName>
</protein>
<evidence type="ECO:0000313" key="8">
    <source>
        <dbReference type="Proteomes" id="UP000258309"/>
    </source>
</evidence>
<evidence type="ECO:0000256" key="4">
    <source>
        <dbReference type="ARBA" id="ARBA00023163"/>
    </source>
</evidence>
<feature type="compositionally biased region" description="Polar residues" evidence="6">
    <location>
        <begin position="567"/>
        <end position="586"/>
    </location>
</feature>
<name>A0A3E2HMS4_SCYLI</name>
<keyword evidence="7" id="KW-0378">Hydrolase</keyword>
<evidence type="ECO:0000256" key="1">
    <source>
        <dbReference type="ARBA" id="ARBA00004123"/>
    </source>
</evidence>
<dbReference type="EMBL" id="NCSJ02000022">
    <property type="protein sequence ID" value="RFU34351.1"/>
    <property type="molecule type" value="Genomic_DNA"/>
</dbReference>
<keyword evidence="8" id="KW-1185">Reference proteome</keyword>
<dbReference type="EC" id="3.5.1.98" evidence="7"/>
<feature type="compositionally biased region" description="Polar residues" evidence="6">
    <location>
        <begin position="629"/>
        <end position="656"/>
    </location>
</feature>
<dbReference type="PANTHER" id="PTHR21964">
    <property type="entry name" value="BREAST CANCER METASTASIS-SUPPRESSOR 1"/>
    <property type="match status" value="1"/>
</dbReference>
<feature type="compositionally biased region" description="Acidic residues" evidence="6">
    <location>
        <begin position="38"/>
        <end position="65"/>
    </location>
</feature>
<dbReference type="Pfam" id="PF08598">
    <property type="entry name" value="Sds3"/>
    <property type="match status" value="1"/>
</dbReference>
<evidence type="ECO:0000313" key="7">
    <source>
        <dbReference type="EMBL" id="RFU34351.1"/>
    </source>
</evidence>
<dbReference type="Proteomes" id="UP000258309">
    <property type="component" value="Unassembled WGS sequence"/>
</dbReference>
<keyword evidence="5" id="KW-0539">Nucleus</keyword>
<keyword evidence="4" id="KW-0804">Transcription</keyword>
<dbReference type="InterPro" id="IPR013907">
    <property type="entry name" value="Sds3"/>
</dbReference>
<dbReference type="OMA" id="DTPWANP"/>
<feature type="compositionally biased region" description="Polar residues" evidence="6">
    <location>
        <begin position="675"/>
        <end position="689"/>
    </location>
</feature>
<feature type="region of interest" description="Disordered" evidence="6">
    <location>
        <begin position="554"/>
        <end position="690"/>
    </location>
</feature>
<evidence type="ECO:0000256" key="6">
    <source>
        <dbReference type="SAM" id="MobiDB-lite"/>
    </source>
</evidence>
<keyword evidence="2" id="KW-0678">Repressor</keyword>
<dbReference type="STRING" id="5539.A0A3E2HMS4"/>
<dbReference type="AlphaFoldDB" id="A0A3E2HMS4"/>
<sequence>MGDVMDQEGDTTVQPAIEDGSQDELSDIEVDGSSSLSEIEDKDGEQDEEDGEGSELSNESDEHDSEAETERLENSPHQQRQQKNVVLNSHNDSHTYERSPSKLHKQLTVEEVEDDDDDEPLSEADMSVNESPKSSAHEDVEHAPITAPTSLEDPGGEDKKAMAVEAETRKRKRSIMAGSTIDDDSDAPLRKRTGSIMAPTDEYAIDDDIQHDEEVDTSNPMSGNITADEAAEAHDEEGQNEHEDEAVAQDDNIETPEIPVSARKRGRKKRKGTANGVQDHEGTPDTPAEDEAGLNGEDEIRNGEEDNGDVEGDDEAEAALRNEEERERKRTAMEQLSTIEHQFTTFRDRLYEERLDQLNKEEAMLRHDKPTHPEYLAMMKCIDARRDERLRISENLRKYELQSLRNYAVARRSQILVQYQQDVRDIREKKLEQLGKQWYEIQHDRRSYAGSVPDYALKFPIRRSQQVLQQIAYNNEVSILSGVAKYVGFPAAPPMVSTTQSELEEDLEKMGRTKQTKQHQRPGLPLQELAALRTAGSASVFKPAEEQFIEQTPWANPQHPSHAHLLQRQTSVQQVPRTKSPLTQVQGLPRRHSHQMGTGGPISGTFSSSQPSILLHTNGVTASGGRISPHNTFANSTHSHSIVPSPLGSRQTSPHQSRPPPPLSEQARLHGVNPDLSSNNPTHQVSQVGSVAAPREFSVLL</sequence>
<feature type="compositionally biased region" description="Basic and acidic residues" evidence="6">
    <location>
        <begin position="91"/>
        <end position="100"/>
    </location>
</feature>
<feature type="non-terminal residue" evidence="7">
    <location>
        <position position="1"/>
    </location>
</feature>
<feature type="compositionally biased region" description="Acidic residues" evidence="6">
    <location>
        <begin position="110"/>
        <end position="122"/>
    </location>
</feature>
<feature type="compositionally biased region" description="Polar residues" evidence="6">
    <location>
        <begin position="75"/>
        <end position="90"/>
    </location>
</feature>
<feature type="region of interest" description="Disordered" evidence="6">
    <location>
        <begin position="1"/>
        <end position="332"/>
    </location>
</feature>
<dbReference type="Gene3D" id="1.20.5.1500">
    <property type="match status" value="1"/>
</dbReference>
<dbReference type="GO" id="GO:0141221">
    <property type="term" value="F:histone deacetylase activity, hydrolytic mechanism"/>
    <property type="evidence" value="ECO:0007669"/>
    <property type="project" value="UniProtKB-EC"/>
</dbReference>